<accession>A0A3R8QHI6</accession>
<name>A0A3R8QHI6_9CORY</name>
<reference evidence="1 2" key="1">
    <citation type="submission" date="2018-01" db="EMBL/GenBank/DDBJ databases">
        <title>Twenty Corynebacterium bovis Genomes.</title>
        <authorList>
            <person name="Gulvik C.A."/>
        </authorList>
    </citation>
    <scope>NUCLEOTIDE SEQUENCE [LARGE SCALE GENOMIC DNA]</scope>
    <source>
        <strain evidence="1 2">F6900</strain>
    </source>
</reference>
<proteinExistence type="predicted"/>
<dbReference type="InterPro" id="IPR007423">
    <property type="entry name" value="Sel_put"/>
</dbReference>
<evidence type="ECO:0000313" key="1">
    <source>
        <dbReference type="EMBL" id="RRO87227.1"/>
    </source>
</evidence>
<dbReference type="EMBL" id="PQNK01000004">
    <property type="protein sequence ID" value="RRO87227.1"/>
    <property type="molecule type" value="Genomic_DNA"/>
</dbReference>
<dbReference type="Pfam" id="PF04328">
    <property type="entry name" value="Sel_put"/>
    <property type="match status" value="1"/>
</dbReference>
<dbReference type="Proteomes" id="UP000276526">
    <property type="component" value="Unassembled WGS sequence"/>
</dbReference>
<dbReference type="AlphaFoldDB" id="A0A3R8QHI6"/>
<evidence type="ECO:0000313" key="2">
    <source>
        <dbReference type="Proteomes" id="UP000276526"/>
    </source>
</evidence>
<comment type="caution">
    <text evidence="1">The sequence shown here is derived from an EMBL/GenBank/DDBJ whole genome shotgun (WGS) entry which is preliminary data.</text>
</comment>
<dbReference type="RefSeq" id="WP_125207025.1">
    <property type="nucleotide sequence ID" value="NZ_JAPJOD010000070.1"/>
</dbReference>
<protein>
    <submittedName>
        <fullName evidence="1">DUF466 domain-containing protein</fullName>
    </submittedName>
</protein>
<sequence>MTPRTARTGRTAGTARAVVTAVADYARGVLGADRYRRYLDHHARQGCGHPPLSEKEYWRSYYAHQEDNPGARCC</sequence>
<gene>
    <name evidence="1" type="ORF">CXF48_03360</name>
</gene>
<organism evidence="1 2">
    <name type="scientific">Corynebacterium bovis</name>
    <dbReference type="NCBI Taxonomy" id="36808"/>
    <lineage>
        <taxon>Bacteria</taxon>
        <taxon>Bacillati</taxon>
        <taxon>Actinomycetota</taxon>
        <taxon>Actinomycetes</taxon>
        <taxon>Mycobacteriales</taxon>
        <taxon>Corynebacteriaceae</taxon>
        <taxon>Corynebacterium</taxon>
    </lineage>
</organism>